<evidence type="ECO:0008006" key="5">
    <source>
        <dbReference type="Google" id="ProtNLM"/>
    </source>
</evidence>
<dbReference type="PANTHER" id="PTHR40940">
    <property type="entry name" value="PROTEIN BATD-RELATED"/>
    <property type="match status" value="1"/>
</dbReference>
<feature type="transmembrane region" description="Helical" evidence="1">
    <location>
        <begin position="293"/>
        <end position="314"/>
    </location>
</feature>
<organism evidence="3 4">
    <name type="scientific">Pseudomonas azotoformans</name>
    <dbReference type="NCBI Taxonomy" id="47878"/>
    <lineage>
        <taxon>Bacteria</taxon>
        <taxon>Pseudomonadati</taxon>
        <taxon>Pseudomonadota</taxon>
        <taxon>Gammaproteobacteria</taxon>
        <taxon>Pseudomonadales</taxon>
        <taxon>Pseudomonadaceae</taxon>
        <taxon>Pseudomonas</taxon>
    </lineage>
</organism>
<feature type="signal peptide" evidence="2">
    <location>
        <begin position="1"/>
        <end position="17"/>
    </location>
</feature>
<dbReference type="OrthoDB" id="5293418at2"/>
<dbReference type="Proteomes" id="UP000188559">
    <property type="component" value="Unassembled WGS sequence"/>
</dbReference>
<evidence type="ECO:0000313" key="4">
    <source>
        <dbReference type="Proteomes" id="UP000188559"/>
    </source>
</evidence>
<dbReference type="InterPro" id="IPR025738">
    <property type="entry name" value="BatD"/>
</dbReference>
<dbReference type="RefSeq" id="WP_071495587.1">
    <property type="nucleotide sequence ID" value="NZ_LT629702.1"/>
</dbReference>
<dbReference type="GeneID" id="57373823"/>
<evidence type="ECO:0000256" key="1">
    <source>
        <dbReference type="SAM" id="Phobius"/>
    </source>
</evidence>
<sequence>MNRYGCVLLLLAAPLCAAEPQLRVKAQLVPGASVMVGEQLQVQVEVLTDTWFTAAATLPELKIPGARVQPPGGEAEHTSQVIDGQTFYGLRYAYLVTPMAAQHFSVPALTVSAQPGQASAPLSAQSAPLSFDATQPPGFAPGETVLVASGLRLSQTLAASDLKVGDTLTRTLTLQADNTPGLSLPPPTLAPIDGLRLYPQAPDIRNLDDGRGTVTGGQRIDHLVYRVTQGGHYTLPAVQVKWWDSRNHRLQIAQVPALVFDAQATSAYTPAFSITDDLKTLGQHTRWQLSRHLLAAMAAVVALTLAAYLIRAVWPRLGSLWRKAWPALRWACRQLRLLPLNPRHEKDFP</sequence>
<evidence type="ECO:0000256" key="2">
    <source>
        <dbReference type="SAM" id="SignalP"/>
    </source>
</evidence>
<accession>A0A1V2JH97</accession>
<keyword evidence="1" id="KW-1133">Transmembrane helix</keyword>
<keyword evidence="4" id="KW-1185">Reference proteome</keyword>
<comment type="caution">
    <text evidence="3">The sequence shown here is derived from an EMBL/GenBank/DDBJ whole genome shotgun (WGS) entry which is preliminary data.</text>
</comment>
<dbReference type="AlphaFoldDB" id="A0A1V2JH97"/>
<feature type="chain" id="PRO_5010728454" description="Protein BatD" evidence="2">
    <location>
        <begin position="18"/>
        <end position="349"/>
    </location>
</feature>
<gene>
    <name evidence="3" type="ORF">BLL37_15535</name>
</gene>
<keyword evidence="1" id="KW-0812">Transmembrane</keyword>
<reference evidence="3 4" key="1">
    <citation type="submission" date="2016-10" db="EMBL/GenBank/DDBJ databases">
        <title>Pseudomonas lactis sp. nov. and Pseudomonas paralactis sp. nov., isolated from bovine raw milk.</title>
        <authorList>
            <person name="Von Neubeck M."/>
            <person name="Huptas C."/>
            <person name="Glueck C."/>
            <person name="Krewinkel M."/>
            <person name="Stoeckel M."/>
            <person name="Stressler T."/>
            <person name="Fischer L."/>
            <person name="Hinrichs J."/>
            <person name="Scherer S."/>
            <person name="Wenning M."/>
        </authorList>
    </citation>
    <scope>NUCLEOTIDE SEQUENCE [LARGE SCALE GENOMIC DNA]</scope>
    <source>
        <strain evidence="3 4">DSM 18862</strain>
    </source>
</reference>
<keyword evidence="1" id="KW-0472">Membrane</keyword>
<dbReference type="EMBL" id="MNPV01000004">
    <property type="protein sequence ID" value="ONH44732.1"/>
    <property type="molecule type" value="Genomic_DNA"/>
</dbReference>
<proteinExistence type="predicted"/>
<evidence type="ECO:0000313" key="3">
    <source>
        <dbReference type="EMBL" id="ONH44732.1"/>
    </source>
</evidence>
<keyword evidence="2" id="KW-0732">Signal</keyword>
<name>A0A1V2JH97_PSEAZ</name>
<protein>
    <recommendedName>
        <fullName evidence="5">Protein BatD</fullName>
    </recommendedName>
</protein>
<dbReference type="PANTHER" id="PTHR40940:SF1">
    <property type="entry name" value="PROTEIN BATD"/>
    <property type="match status" value="1"/>
</dbReference>